<reference evidence="1 2" key="1">
    <citation type="submission" date="2022-10" db="EMBL/GenBank/DDBJ databases">
        <title>Comparative genomic analysis of Cohnella hashimotonis sp. nov., isolated from the International Space Station.</title>
        <authorList>
            <person name="Simpson A."/>
            <person name="Venkateswaran K."/>
        </authorList>
    </citation>
    <scope>NUCLEOTIDE SEQUENCE [LARGE SCALE GENOMIC DNA]</scope>
    <source>
        <strain evidence="1 2">DSM 18997</strain>
    </source>
</reference>
<sequence>MNYNKSKGQLELAKVSVGEKSAKTYIRMDISSDYFIGYDTSERKTVHIPKDQISAIQTYRAENFGSKIKYTESRVPHNSDGGHMIQSLRSYYDIMTGSSVNLERVETLQSIVIDPFSRRQSFDVEPNILLKYMDDGNLHGRDIKNFYGAEMSVPEKAEKEKNGTFRVLSGSIGKMKF</sequence>
<accession>A0A9X4QNG4</accession>
<protein>
    <submittedName>
        <fullName evidence="1">Uncharacterized protein</fullName>
    </submittedName>
</protein>
<dbReference type="RefSeq" id="WP_277566187.1">
    <property type="nucleotide sequence ID" value="NZ_JAPDHZ010000003.1"/>
</dbReference>
<keyword evidence="2" id="KW-1185">Reference proteome</keyword>
<dbReference type="AlphaFoldDB" id="A0A9X4QNG4"/>
<gene>
    <name evidence="1" type="ORF">OMP38_17020</name>
</gene>
<name>A0A9X4QNG4_9BACL</name>
<organism evidence="1 2">
    <name type="scientific">Cohnella ginsengisoli</name>
    <dbReference type="NCBI Taxonomy" id="425004"/>
    <lineage>
        <taxon>Bacteria</taxon>
        <taxon>Bacillati</taxon>
        <taxon>Bacillota</taxon>
        <taxon>Bacilli</taxon>
        <taxon>Bacillales</taxon>
        <taxon>Paenibacillaceae</taxon>
        <taxon>Cohnella</taxon>
    </lineage>
</organism>
<dbReference type="Proteomes" id="UP001153387">
    <property type="component" value="Unassembled WGS sequence"/>
</dbReference>
<proteinExistence type="predicted"/>
<evidence type="ECO:0000313" key="2">
    <source>
        <dbReference type="Proteomes" id="UP001153387"/>
    </source>
</evidence>
<evidence type="ECO:0000313" key="1">
    <source>
        <dbReference type="EMBL" id="MDG0792382.1"/>
    </source>
</evidence>
<comment type="caution">
    <text evidence="1">The sequence shown here is derived from an EMBL/GenBank/DDBJ whole genome shotgun (WGS) entry which is preliminary data.</text>
</comment>
<dbReference type="EMBL" id="JAPDHZ010000003">
    <property type="protein sequence ID" value="MDG0792382.1"/>
    <property type="molecule type" value="Genomic_DNA"/>
</dbReference>